<comment type="subcellular location">
    <subcellularLocation>
        <location evidence="1">Membrane</location>
        <topology evidence="1">Multi-pass membrane protein</topology>
    </subcellularLocation>
</comment>
<protein>
    <submittedName>
        <fullName evidence="6">LrgB family protein</fullName>
    </submittedName>
</protein>
<feature type="transmembrane region" description="Helical" evidence="5">
    <location>
        <begin position="158"/>
        <end position="179"/>
    </location>
</feature>
<evidence type="ECO:0000256" key="2">
    <source>
        <dbReference type="ARBA" id="ARBA00022692"/>
    </source>
</evidence>
<evidence type="ECO:0000256" key="1">
    <source>
        <dbReference type="ARBA" id="ARBA00004141"/>
    </source>
</evidence>
<feature type="transmembrane region" description="Helical" evidence="5">
    <location>
        <begin position="33"/>
        <end position="54"/>
    </location>
</feature>
<dbReference type="PANTHER" id="PTHR30249:SF0">
    <property type="entry name" value="PLASTIDAL GLYCOLATE_GLYCERATE TRANSLOCATOR 1, CHLOROPLASTIC"/>
    <property type="match status" value="1"/>
</dbReference>
<dbReference type="RefSeq" id="WP_019205395.1">
    <property type="nucleotide sequence ID" value="NZ_AZFK01000087.1"/>
</dbReference>
<accession>A0A0R1UDW4</accession>
<feature type="transmembrane region" description="Helical" evidence="5">
    <location>
        <begin position="217"/>
        <end position="238"/>
    </location>
</feature>
<keyword evidence="2 5" id="KW-0812">Transmembrane</keyword>
<keyword evidence="3 5" id="KW-1133">Transmembrane helix</keyword>
<proteinExistence type="predicted"/>
<dbReference type="InterPro" id="IPR007300">
    <property type="entry name" value="CidB/LrgB"/>
</dbReference>
<dbReference type="PATRIC" id="fig|1423760.3.peg.972"/>
<evidence type="ECO:0000313" key="7">
    <source>
        <dbReference type="Proteomes" id="UP000050816"/>
    </source>
</evidence>
<reference evidence="6 7" key="1">
    <citation type="journal article" date="2015" name="Genome Announc.">
        <title>Expanding the biotechnology potential of lactobacilli through comparative genomics of 213 strains and associated genera.</title>
        <authorList>
            <person name="Sun Z."/>
            <person name="Harris H.M."/>
            <person name="McCann A."/>
            <person name="Guo C."/>
            <person name="Argimon S."/>
            <person name="Zhang W."/>
            <person name="Yang X."/>
            <person name="Jeffery I.B."/>
            <person name="Cooney J.C."/>
            <person name="Kagawa T.F."/>
            <person name="Liu W."/>
            <person name="Song Y."/>
            <person name="Salvetti E."/>
            <person name="Wrobel A."/>
            <person name="Rasinkangas P."/>
            <person name="Parkhill J."/>
            <person name="Rea M.C."/>
            <person name="O'Sullivan O."/>
            <person name="Ritari J."/>
            <person name="Douillard F.P."/>
            <person name="Paul Ross R."/>
            <person name="Yang R."/>
            <person name="Briner A.E."/>
            <person name="Felis G.E."/>
            <person name="de Vos W.M."/>
            <person name="Barrangou R."/>
            <person name="Klaenhammer T.R."/>
            <person name="Caufield P.W."/>
            <person name="Cui Y."/>
            <person name="Zhang H."/>
            <person name="O'Toole P.W."/>
        </authorList>
    </citation>
    <scope>NUCLEOTIDE SEQUENCE [LARGE SCALE GENOMIC DNA]</scope>
    <source>
        <strain evidence="6 7">DSM 15946</strain>
    </source>
</reference>
<evidence type="ECO:0000313" key="6">
    <source>
        <dbReference type="EMBL" id="KRL87835.1"/>
    </source>
</evidence>
<evidence type="ECO:0000256" key="4">
    <source>
        <dbReference type="ARBA" id="ARBA00023136"/>
    </source>
</evidence>
<name>A0A0R1UDW4_9LACO</name>
<feature type="transmembrane region" description="Helical" evidence="5">
    <location>
        <begin position="100"/>
        <end position="123"/>
    </location>
</feature>
<dbReference type="GeneID" id="82933181"/>
<keyword evidence="4 5" id="KW-0472">Membrane</keyword>
<feature type="transmembrane region" description="Helical" evidence="5">
    <location>
        <begin position="6"/>
        <end position="26"/>
    </location>
</feature>
<comment type="caution">
    <text evidence="6">The sequence shown here is derived from an EMBL/GenBank/DDBJ whole genome shotgun (WGS) entry which is preliminary data.</text>
</comment>
<dbReference type="PANTHER" id="PTHR30249">
    <property type="entry name" value="PUTATIVE SEROTONIN TRANSPORTER"/>
    <property type="match status" value="1"/>
</dbReference>
<sequence length="243" mass="25735">MAATLALPFTGIFISILVYLIGQWLFDKTNGFFLFTPLLVGMVLGIVILMIWAKMTGSTTAAVYKTYYKPGGDIIFWFLNPATMAFAIPLYRRNDVFKKYWLDCVIALFVGGFVSLFGIHAVAKLFGLSATSTAAMMPQAATTAVAMPIAQGIGGDPAVTAMACILNAVVIYALAEFLIKVFRLKQIPKVGTGLGLGSAGHTVGSAKAVQLGSVQGAMAAVAVVIIAVAMDIVVPIYANLFLH</sequence>
<dbReference type="GO" id="GO:0016020">
    <property type="term" value="C:membrane"/>
    <property type="evidence" value="ECO:0007669"/>
    <property type="project" value="UniProtKB-SubCell"/>
</dbReference>
<dbReference type="AlphaFoldDB" id="A0A0R1UDW4"/>
<dbReference type="Pfam" id="PF04172">
    <property type="entry name" value="LrgB"/>
    <property type="match status" value="1"/>
</dbReference>
<dbReference type="EMBL" id="AZFK01000087">
    <property type="protein sequence ID" value="KRL87835.1"/>
    <property type="molecule type" value="Genomic_DNA"/>
</dbReference>
<evidence type="ECO:0000256" key="3">
    <source>
        <dbReference type="ARBA" id="ARBA00022989"/>
    </source>
</evidence>
<organism evidence="6 7">
    <name type="scientific">Limosilactobacillus ingluviei DSM 15946</name>
    <dbReference type="NCBI Taxonomy" id="1423760"/>
    <lineage>
        <taxon>Bacteria</taxon>
        <taxon>Bacillati</taxon>
        <taxon>Bacillota</taxon>
        <taxon>Bacilli</taxon>
        <taxon>Lactobacillales</taxon>
        <taxon>Lactobacillaceae</taxon>
        <taxon>Limosilactobacillus</taxon>
    </lineage>
</organism>
<gene>
    <name evidence="6" type="ORF">FC43_GL000941</name>
</gene>
<evidence type="ECO:0000256" key="5">
    <source>
        <dbReference type="SAM" id="Phobius"/>
    </source>
</evidence>
<feature type="transmembrane region" description="Helical" evidence="5">
    <location>
        <begin position="74"/>
        <end position="91"/>
    </location>
</feature>
<dbReference type="Proteomes" id="UP000050816">
    <property type="component" value="Unassembled WGS sequence"/>
</dbReference>